<dbReference type="OrthoDB" id="9792533at2"/>
<evidence type="ECO:0000313" key="1">
    <source>
        <dbReference type="EMBL" id="EAK1510081.1"/>
    </source>
</evidence>
<organism evidence="1 2">
    <name type="scientific">Campylobacter coli</name>
    <dbReference type="NCBI Taxonomy" id="195"/>
    <lineage>
        <taxon>Bacteria</taxon>
        <taxon>Pseudomonadati</taxon>
        <taxon>Campylobacterota</taxon>
        <taxon>Epsilonproteobacteria</taxon>
        <taxon>Campylobacterales</taxon>
        <taxon>Campylobacteraceae</taxon>
        <taxon>Campylobacter</taxon>
    </lineage>
</organism>
<dbReference type="EMBL" id="AACDUL010000014">
    <property type="protein sequence ID" value="EAK1510081.1"/>
    <property type="molecule type" value="Genomic_DNA"/>
</dbReference>
<dbReference type="Pfam" id="PF10080">
    <property type="entry name" value="FtrD-like"/>
    <property type="match status" value="1"/>
</dbReference>
<dbReference type="Proteomes" id="UP000361993">
    <property type="component" value="Unassembled WGS sequence"/>
</dbReference>
<accession>A0A381CG47</accession>
<dbReference type="RefSeq" id="WP_002839570.1">
    <property type="nucleotide sequence ID" value="NZ_CP189748.1"/>
</dbReference>
<reference evidence="1 2" key="1">
    <citation type="submission" date="2018-05" db="EMBL/GenBank/DDBJ databases">
        <authorList>
            <consortium name="GenomeTrakr network: Whole genome sequencing for foodborne pathogen traceback"/>
        </authorList>
    </citation>
    <scope>NUCLEOTIDE SEQUENCE [LARGE SCALE GENOMIC DNA]</scope>
    <source>
        <strain evidence="1 2">NC_C6016</strain>
    </source>
</reference>
<gene>
    <name evidence="1" type="ORF">CJD00_07420</name>
</gene>
<dbReference type="InterPro" id="IPR007029">
    <property type="entry name" value="YHS_dom"/>
</dbReference>
<comment type="caution">
    <text evidence="1">The sequence shown here is derived from an EMBL/GenBank/DDBJ whole genome shotgun (WGS) entry which is preliminary data.</text>
</comment>
<evidence type="ECO:0000313" key="2">
    <source>
        <dbReference type="Proteomes" id="UP000361993"/>
    </source>
</evidence>
<protein>
    <submittedName>
        <fullName evidence="1">DUF2318 domain-containing protein</fullName>
    </submittedName>
</protein>
<name>A0A381CG47_CAMCO</name>
<dbReference type="AlphaFoldDB" id="A0A381CG47"/>
<sequence>MSIYFVHFLSSILPLSILMAFITPDKRYIFKSFLALFLGFLFGYFAFFIAAQFLKTENLIFNFNFIFIACLLLSFVFYFWQKIEILSFILLGILSFCIALHYYNLTQDFPIFNGVLIDSEAISSLGFIALALLICILIFFFLKWQKNINKKASFILFLILIFIEGDKVLANILLTLMRNSFIETHTFLVSFVGKSNYFGVFGIYVYLFFIIFLAFLSLQIRKKNIVKKQILDIVYRKNEAKNTLINRYFSSVFISCILSFCIILYFFMVSSKPLSIDEPTELLPDKNSKFIFDVALLRDNKLHRFAYISEQGKVIRFFLINKREDRDSPVAVFDACAICGDMGYIKKEGELICISCNVRIFLPSVGKTGGCNPIPLKYDYDGEKITIDVKDVVAGSNYFSQIKDIQVQDPVSKDKIINTQAPFSYSYKGITYYFSNEKNYEEFKKDPMKYVEDTEALFLIQRRNNAS</sequence>
<dbReference type="STRING" id="195.ATE51_00200"/>
<proteinExistence type="predicted"/>
<dbReference type="InterPro" id="IPR018758">
    <property type="entry name" value="FtrD-like"/>
</dbReference>
<dbReference type="Pfam" id="PF04945">
    <property type="entry name" value="YHS"/>
    <property type="match status" value="1"/>
</dbReference>